<dbReference type="RefSeq" id="WP_378319701.1">
    <property type="nucleotide sequence ID" value="NZ_JBHUHY010000004.1"/>
</dbReference>
<dbReference type="Proteomes" id="UP001597344">
    <property type="component" value="Unassembled WGS sequence"/>
</dbReference>
<proteinExistence type="predicted"/>
<comment type="caution">
    <text evidence="2">The sequence shown here is derived from an EMBL/GenBank/DDBJ whole genome shotgun (WGS) entry which is preliminary data.</text>
</comment>
<evidence type="ECO:0000313" key="2">
    <source>
        <dbReference type="EMBL" id="MFD2186709.1"/>
    </source>
</evidence>
<feature type="transmembrane region" description="Helical" evidence="1">
    <location>
        <begin position="36"/>
        <end position="54"/>
    </location>
</feature>
<keyword evidence="3" id="KW-1185">Reference proteome</keyword>
<evidence type="ECO:0000313" key="3">
    <source>
        <dbReference type="Proteomes" id="UP001597344"/>
    </source>
</evidence>
<evidence type="ECO:0000256" key="1">
    <source>
        <dbReference type="SAM" id="Phobius"/>
    </source>
</evidence>
<sequence>MMKVFKFFEYAYLAIMCFFLYQAYEEWGLEGGKGYLYLFFAAIALFMFFFKRNFRKRFEVNNKD</sequence>
<protein>
    <submittedName>
        <fullName evidence="2">Uncharacterized protein</fullName>
    </submittedName>
</protein>
<reference evidence="3" key="1">
    <citation type="journal article" date="2019" name="Int. J. Syst. Evol. Microbiol.">
        <title>The Global Catalogue of Microorganisms (GCM) 10K type strain sequencing project: providing services to taxonomists for standard genome sequencing and annotation.</title>
        <authorList>
            <consortium name="The Broad Institute Genomics Platform"/>
            <consortium name="The Broad Institute Genome Sequencing Center for Infectious Disease"/>
            <person name="Wu L."/>
            <person name="Ma J."/>
        </authorList>
    </citation>
    <scope>NUCLEOTIDE SEQUENCE [LARGE SCALE GENOMIC DNA]</scope>
    <source>
        <strain evidence="3">DT92</strain>
    </source>
</reference>
<keyword evidence="1" id="KW-0472">Membrane</keyword>
<dbReference type="EMBL" id="JBHUHY010000004">
    <property type="protein sequence ID" value="MFD2186709.1"/>
    <property type="molecule type" value="Genomic_DNA"/>
</dbReference>
<name>A0ABW5AXS6_9FLAO</name>
<keyword evidence="1" id="KW-0812">Transmembrane</keyword>
<gene>
    <name evidence="2" type="ORF">ACFSJT_07885</name>
</gene>
<feature type="transmembrane region" description="Helical" evidence="1">
    <location>
        <begin position="7"/>
        <end position="24"/>
    </location>
</feature>
<organism evidence="2 3">
    <name type="scientific">Aquimarina celericrescens</name>
    <dbReference type="NCBI Taxonomy" id="1964542"/>
    <lineage>
        <taxon>Bacteria</taxon>
        <taxon>Pseudomonadati</taxon>
        <taxon>Bacteroidota</taxon>
        <taxon>Flavobacteriia</taxon>
        <taxon>Flavobacteriales</taxon>
        <taxon>Flavobacteriaceae</taxon>
        <taxon>Aquimarina</taxon>
    </lineage>
</organism>
<accession>A0ABW5AXS6</accession>
<keyword evidence="1" id="KW-1133">Transmembrane helix</keyword>